<dbReference type="Proteomes" id="UP000612956">
    <property type="component" value="Unassembled WGS sequence"/>
</dbReference>
<evidence type="ECO:0000256" key="3">
    <source>
        <dbReference type="ARBA" id="ARBA00022679"/>
    </source>
</evidence>
<keyword evidence="2" id="KW-0489">Methyltransferase</keyword>
<protein>
    <submittedName>
        <fullName evidence="7">Cyclopropane-fatty-acyl-phospholipid synthase</fullName>
    </submittedName>
</protein>
<evidence type="ECO:0000256" key="1">
    <source>
        <dbReference type="ARBA" id="ARBA00010815"/>
    </source>
</evidence>
<name>A0A917QNX9_9NOCA</name>
<organism evidence="7 8">
    <name type="scientific">Nocardia camponoti</name>
    <dbReference type="NCBI Taxonomy" id="1616106"/>
    <lineage>
        <taxon>Bacteria</taxon>
        <taxon>Bacillati</taxon>
        <taxon>Actinomycetota</taxon>
        <taxon>Actinomycetes</taxon>
        <taxon>Mycobacteriales</taxon>
        <taxon>Nocardiaceae</taxon>
        <taxon>Nocardia</taxon>
    </lineage>
</organism>
<dbReference type="PANTHER" id="PTHR43667:SF1">
    <property type="entry name" value="CYCLOPROPANE-FATTY-ACYL-PHOSPHOLIPID SYNTHASE"/>
    <property type="match status" value="1"/>
</dbReference>
<evidence type="ECO:0000256" key="2">
    <source>
        <dbReference type="ARBA" id="ARBA00022603"/>
    </source>
</evidence>
<keyword evidence="8" id="KW-1185">Reference proteome</keyword>
<keyword evidence="4" id="KW-0949">S-adenosyl-L-methionine</keyword>
<comment type="caution">
    <text evidence="7">The sequence shown here is derived from an EMBL/GenBank/DDBJ whole genome shotgun (WGS) entry which is preliminary data.</text>
</comment>
<dbReference type="PANTHER" id="PTHR43667">
    <property type="entry name" value="CYCLOPROPANE-FATTY-ACYL-PHOSPHOLIPID SYNTHASE"/>
    <property type="match status" value="1"/>
</dbReference>
<sequence>MTTFKDRSEVLAELGTRLTIAEVVDTLVKGDLPIRINAYDGSATGPDDAEFTLDIKTPRGINYLASAPGDLGLARAYIAGDMIANGVHPGDPYNILKAMQGIKFHRPSALSLVTIARSLGWERLKPIAPPPQETLPRWRRIALEGLRHSKTRDAEAIHHHYDVSNTFYEYVLGPSMTYTCAVYDSPEQTLEQAQENKYRLIFEKLRLKPGDRLLDIGCGWGGMVRYAARRGVHVIGVTLSAEQAGWAQAKIIEEGLSEFAEVRHSDYRDIAEGDFDAVSSIGLTEHIGVHNYPFYFGFIKDKLRVGGLFLNHCITRPDNTRTTKAGDFIDRYVFPDGELIGSGRIISDIQNLGGLEVLHEENLREHYALTLEQWCKNLVDNWEKCVAEVGEGTAKVWGLYMAGCRLGFQRNVVQLHHVLGVKLDENGTWDVPLRPWWTP</sequence>
<reference evidence="7" key="2">
    <citation type="submission" date="2020-09" db="EMBL/GenBank/DDBJ databases">
        <authorList>
            <person name="Sun Q."/>
            <person name="Zhou Y."/>
        </authorList>
    </citation>
    <scope>NUCLEOTIDE SEQUENCE</scope>
    <source>
        <strain evidence="7">CGMCC 4.7278</strain>
    </source>
</reference>
<feature type="active site" evidence="6">
    <location>
        <position position="404"/>
    </location>
</feature>
<evidence type="ECO:0000313" key="7">
    <source>
        <dbReference type="EMBL" id="GGK61073.1"/>
    </source>
</evidence>
<dbReference type="SUPFAM" id="SSF53335">
    <property type="entry name" value="S-adenosyl-L-methionine-dependent methyltransferases"/>
    <property type="match status" value="1"/>
</dbReference>
<reference evidence="7" key="1">
    <citation type="journal article" date="2014" name="Int. J. Syst. Evol. Microbiol.">
        <title>Complete genome sequence of Corynebacterium casei LMG S-19264T (=DSM 44701T), isolated from a smear-ripened cheese.</title>
        <authorList>
            <consortium name="US DOE Joint Genome Institute (JGI-PGF)"/>
            <person name="Walter F."/>
            <person name="Albersmeier A."/>
            <person name="Kalinowski J."/>
            <person name="Ruckert C."/>
        </authorList>
    </citation>
    <scope>NUCLEOTIDE SEQUENCE</scope>
    <source>
        <strain evidence="7">CGMCC 4.7278</strain>
    </source>
</reference>
<keyword evidence="5" id="KW-0443">Lipid metabolism</keyword>
<dbReference type="EMBL" id="BMMW01000003">
    <property type="protein sequence ID" value="GGK61073.1"/>
    <property type="molecule type" value="Genomic_DNA"/>
</dbReference>
<proteinExistence type="inferred from homology"/>
<dbReference type="InterPro" id="IPR029063">
    <property type="entry name" value="SAM-dependent_MTases_sf"/>
</dbReference>
<dbReference type="Gene3D" id="3.40.50.150">
    <property type="entry name" value="Vaccinia Virus protein VP39"/>
    <property type="match status" value="1"/>
</dbReference>
<evidence type="ECO:0000256" key="6">
    <source>
        <dbReference type="PIRSR" id="PIRSR003085-1"/>
    </source>
</evidence>
<keyword evidence="3" id="KW-0808">Transferase</keyword>
<dbReference type="GO" id="GO:0008168">
    <property type="term" value="F:methyltransferase activity"/>
    <property type="evidence" value="ECO:0007669"/>
    <property type="project" value="UniProtKB-KW"/>
</dbReference>
<dbReference type="InterPro" id="IPR003333">
    <property type="entry name" value="CMAS"/>
</dbReference>
<dbReference type="AlphaFoldDB" id="A0A917QNX9"/>
<evidence type="ECO:0000313" key="8">
    <source>
        <dbReference type="Proteomes" id="UP000612956"/>
    </source>
</evidence>
<dbReference type="PIRSF" id="PIRSF003085">
    <property type="entry name" value="CMAS"/>
    <property type="match status" value="1"/>
</dbReference>
<evidence type="ECO:0000256" key="4">
    <source>
        <dbReference type="ARBA" id="ARBA00022691"/>
    </source>
</evidence>
<dbReference type="Pfam" id="PF02353">
    <property type="entry name" value="CMAS"/>
    <property type="match status" value="1"/>
</dbReference>
<gene>
    <name evidence="7" type="ORF">GCM10011591_36790</name>
</gene>
<comment type="similarity">
    <text evidence="1">Belongs to the CFA/CMAS family.</text>
</comment>
<dbReference type="GO" id="GO:0032259">
    <property type="term" value="P:methylation"/>
    <property type="evidence" value="ECO:0007669"/>
    <property type="project" value="UniProtKB-KW"/>
</dbReference>
<accession>A0A917QNX9</accession>
<dbReference type="InterPro" id="IPR050723">
    <property type="entry name" value="CFA/CMAS"/>
</dbReference>
<dbReference type="GO" id="GO:0008610">
    <property type="term" value="P:lipid biosynthetic process"/>
    <property type="evidence" value="ECO:0007669"/>
    <property type="project" value="InterPro"/>
</dbReference>
<dbReference type="RefSeq" id="WP_188830197.1">
    <property type="nucleotide sequence ID" value="NZ_BMMW01000003.1"/>
</dbReference>
<evidence type="ECO:0000256" key="5">
    <source>
        <dbReference type="ARBA" id="ARBA00023098"/>
    </source>
</evidence>
<dbReference type="CDD" id="cd02440">
    <property type="entry name" value="AdoMet_MTases"/>
    <property type="match status" value="1"/>
</dbReference>